<dbReference type="Proteomes" id="UP001595711">
    <property type="component" value="Unassembled WGS sequence"/>
</dbReference>
<evidence type="ECO:0000256" key="4">
    <source>
        <dbReference type="SAM" id="SignalP"/>
    </source>
</evidence>
<dbReference type="InterPro" id="IPR000914">
    <property type="entry name" value="SBP_5_dom"/>
</dbReference>
<protein>
    <submittedName>
        <fullName evidence="6">Extracellular solute-binding protein</fullName>
    </submittedName>
</protein>
<comment type="subcellular location">
    <subcellularLocation>
        <location evidence="1">Periplasm</location>
    </subcellularLocation>
</comment>
<proteinExistence type="inferred from homology"/>
<dbReference type="InterPro" id="IPR030678">
    <property type="entry name" value="Peptide/Ni-bd"/>
</dbReference>
<dbReference type="SUPFAM" id="SSF53850">
    <property type="entry name" value="Periplasmic binding protein-like II"/>
    <property type="match status" value="1"/>
</dbReference>
<dbReference type="Pfam" id="PF00496">
    <property type="entry name" value="SBP_bac_5"/>
    <property type="match status" value="1"/>
</dbReference>
<evidence type="ECO:0000313" key="6">
    <source>
        <dbReference type="EMBL" id="MFC3674596.1"/>
    </source>
</evidence>
<sequence length="603" mass="67516">MRFAIASLAVFLLLSGAAAAQTKTSHALSLGDAPKYGADFKQLDYVNVDAPKGGELKLATPSGFDSLNPFIPKGDSAPGLGLVYETLMTQPPDDDLSEYGLLAESVEVPDDLSWIVFTLRPQATWADGQPVTADDVVWSFDQIRKDGAPTMQLYYANVAKAEALGPRKVKFSFSGPKNRELPQIMGQLPVLQKAVWAKRGFDKVTLEPWAGSGPYRIKSFEANRAITYERRADWWGKDLPINRGRYNFGIIRYDVYRDQTVMREAFKSGQYDFRSENSGREWATFYTFPAIEQGLVKKEMVKHNRPGGISGFIYNTRRDKFSDPRVRHALTLAWDFEWVNKNLAYGAYYRPASYFDNSIFAAEGAPSPDELKLLEPLRDKLPKEVFGPAWKPPVSDGSGFDRKNLREATKLLKEAGWEVKDGRLVNAKGEPFTITFMMQDPSYERMAAPWAQSLQRLGITLTMQAIDSAQYVRRLREFDYDVIYAGWGQSSSPGNEQRFFFSSKAADNPGSQNYAGIKNPAIDTLIDDVIGAPSRHALIPAVRALDRALTWGWYISPSFALNADRIAYWNKFGMPAKNPASGVDFMSWWVDPAKAAKLAAARQ</sequence>
<feature type="signal peptide" evidence="4">
    <location>
        <begin position="1"/>
        <end position="20"/>
    </location>
</feature>
<dbReference type="Gene3D" id="3.10.105.10">
    <property type="entry name" value="Dipeptide-binding Protein, Domain 3"/>
    <property type="match status" value="1"/>
</dbReference>
<comment type="similarity">
    <text evidence="2">Belongs to the bacterial solute-binding protein 5 family.</text>
</comment>
<name>A0ABV7VD93_9PROT</name>
<dbReference type="CDD" id="cd08497">
    <property type="entry name" value="MbnE-like"/>
    <property type="match status" value="1"/>
</dbReference>
<keyword evidence="7" id="KW-1185">Reference proteome</keyword>
<accession>A0ABV7VD93</accession>
<dbReference type="Gene3D" id="3.40.190.10">
    <property type="entry name" value="Periplasmic binding protein-like II"/>
    <property type="match status" value="1"/>
</dbReference>
<dbReference type="EMBL" id="JBHRYJ010000001">
    <property type="protein sequence ID" value="MFC3674596.1"/>
    <property type="molecule type" value="Genomic_DNA"/>
</dbReference>
<dbReference type="InterPro" id="IPR039424">
    <property type="entry name" value="SBP_5"/>
</dbReference>
<keyword evidence="3 4" id="KW-0732">Signal</keyword>
<organism evidence="6 7">
    <name type="scientific">Ferrovibrio xuzhouensis</name>
    <dbReference type="NCBI Taxonomy" id="1576914"/>
    <lineage>
        <taxon>Bacteria</taxon>
        <taxon>Pseudomonadati</taxon>
        <taxon>Pseudomonadota</taxon>
        <taxon>Alphaproteobacteria</taxon>
        <taxon>Rhodospirillales</taxon>
        <taxon>Rhodospirillaceae</taxon>
        <taxon>Ferrovibrio</taxon>
    </lineage>
</organism>
<feature type="chain" id="PRO_5046005765" evidence="4">
    <location>
        <begin position="21"/>
        <end position="603"/>
    </location>
</feature>
<comment type="caution">
    <text evidence="6">The sequence shown here is derived from an EMBL/GenBank/DDBJ whole genome shotgun (WGS) entry which is preliminary data.</text>
</comment>
<evidence type="ECO:0000256" key="1">
    <source>
        <dbReference type="ARBA" id="ARBA00004418"/>
    </source>
</evidence>
<dbReference type="PIRSF" id="PIRSF002741">
    <property type="entry name" value="MppA"/>
    <property type="match status" value="1"/>
</dbReference>
<evidence type="ECO:0000259" key="5">
    <source>
        <dbReference type="Pfam" id="PF00496"/>
    </source>
</evidence>
<evidence type="ECO:0000256" key="3">
    <source>
        <dbReference type="ARBA" id="ARBA00022729"/>
    </source>
</evidence>
<gene>
    <name evidence="6" type="ORF">ACFOOQ_03515</name>
</gene>
<feature type="domain" description="Solute-binding protein family 5" evidence="5">
    <location>
        <begin position="100"/>
        <end position="505"/>
    </location>
</feature>
<dbReference type="PANTHER" id="PTHR30290:SF64">
    <property type="entry name" value="ABC TRANSPORTER PERIPLASMIC BINDING PROTEIN"/>
    <property type="match status" value="1"/>
</dbReference>
<reference evidence="7" key="1">
    <citation type="journal article" date="2019" name="Int. J. Syst. Evol. Microbiol.">
        <title>The Global Catalogue of Microorganisms (GCM) 10K type strain sequencing project: providing services to taxonomists for standard genome sequencing and annotation.</title>
        <authorList>
            <consortium name="The Broad Institute Genomics Platform"/>
            <consortium name="The Broad Institute Genome Sequencing Center for Infectious Disease"/>
            <person name="Wu L."/>
            <person name="Ma J."/>
        </authorList>
    </citation>
    <scope>NUCLEOTIDE SEQUENCE [LARGE SCALE GENOMIC DNA]</scope>
    <source>
        <strain evidence="7">KCTC 42182</strain>
    </source>
</reference>
<dbReference type="PANTHER" id="PTHR30290">
    <property type="entry name" value="PERIPLASMIC BINDING COMPONENT OF ABC TRANSPORTER"/>
    <property type="match status" value="1"/>
</dbReference>
<dbReference type="RefSeq" id="WP_379721861.1">
    <property type="nucleotide sequence ID" value="NZ_JBHRYJ010000001.1"/>
</dbReference>
<evidence type="ECO:0000256" key="2">
    <source>
        <dbReference type="ARBA" id="ARBA00005695"/>
    </source>
</evidence>
<evidence type="ECO:0000313" key="7">
    <source>
        <dbReference type="Proteomes" id="UP001595711"/>
    </source>
</evidence>